<dbReference type="InterPro" id="IPR028987">
    <property type="entry name" value="ATP_synth_B-like_membr_sf"/>
</dbReference>
<dbReference type="Pfam" id="PF00430">
    <property type="entry name" value="ATP-synt_B"/>
    <property type="match status" value="1"/>
</dbReference>
<keyword evidence="7 15" id="KW-1133">Transmembrane helix</keyword>
<dbReference type="CDD" id="cd06503">
    <property type="entry name" value="ATP-synt_Fo_b"/>
    <property type="match status" value="1"/>
</dbReference>
<dbReference type="PANTHER" id="PTHR33445">
    <property type="entry name" value="ATP SYNTHASE SUBUNIT B', CHLOROPLASTIC"/>
    <property type="match status" value="1"/>
</dbReference>
<dbReference type="SUPFAM" id="SSF81573">
    <property type="entry name" value="F1F0 ATP synthase subunit B, membrane domain"/>
    <property type="match status" value="1"/>
</dbReference>
<evidence type="ECO:0000256" key="16">
    <source>
        <dbReference type="RuleBase" id="RU003848"/>
    </source>
</evidence>
<evidence type="ECO:0000313" key="19">
    <source>
        <dbReference type="Proteomes" id="UP001319867"/>
    </source>
</evidence>
<evidence type="ECO:0000256" key="5">
    <source>
        <dbReference type="ARBA" id="ARBA00022692"/>
    </source>
</evidence>
<comment type="function">
    <text evidence="11 15">F(1)F(0) ATP synthase produces ATP from ADP in the presence of a proton or sodium gradient. F-type ATPases consist of two structural domains, F(1) containing the extramembraneous catalytic core and F(0) containing the membrane proton channel, linked together by a central stalk and a peripheral stalk. During catalysis, ATP synthesis in the catalytic domain of F(1) is coupled via a rotary mechanism of the central stalk subunits to proton translocation.</text>
</comment>
<keyword evidence="17" id="KW-0175">Coiled coil</keyword>
<dbReference type="HAMAP" id="MF_01398">
    <property type="entry name" value="ATP_synth_b_bprime"/>
    <property type="match status" value="1"/>
</dbReference>
<dbReference type="InterPro" id="IPR002146">
    <property type="entry name" value="ATP_synth_b/b'su_bac/chlpt"/>
</dbReference>
<evidence type="ECO:0000256" key="9">
    <source>
        <dbReference type="ARBA" id="ARBA00023136"/>
    </source>
</evidence>
<reference evidence="18 19" key="2">
    <citation type="journal article" date="2022" name="Microorganisms">
        <title>Complete Genome Sequences of Two Flavobacterium ammonificans Strains and a Flavobacterium ammoniigenes Strain of Ammonifying Bacterioplankton Isolated from Surface River Water.</title>
        <authorList>
            <person name="Suda W."/>
            <person name="Ogata Y."/>
            <person name="Shindo C."/>
            <person name="Watanabe K."/>
        </authorList>
    </citation>
    <scope>NUCLEOTIDE SEQUENCE [LARGE SCALE GENOMIC DNA]</scope>
    <source>
        <strain evidence="18 19">GENT5</strain>
    </source>
</reference>
<keyword evidence="8 15" id="KW-0406">Ion transport</keyword>
<evidence type="ECO:0000256" key="8">
    <source>
        <dbReference type="ARBA" id="ARBA00023065"/>
    </source>
</evidence>
<reference evidence="18 19" key="1">
    <citation type="journal article" date="2022" name="Int. J. Syst. Evol. Microbiol.">
        <title>Flavobacterium ammonificans sp. nov. and Flavobacterium ammoniigenes sp. nov., ammonifying bacteria isolated from surface river water.</title>
        <authorList>
            <person name="Watanabe K."/>
            <person name="Kitamura T."/>
            <person name="Ogata Y."/>
            <person name="Shindo C."/>
            <person name="Suda W."/>
        </authorList>
    </citation>
    <scope>NUCLEOTIDE SEQUENCE [LARGE SCALE GENOMIC DNA]</scope>
    <source>
        <strain evidence="18 19">GENT5</strain>
    </source>
</reference>
<evidence type="ECO:0000256" key="14">
    <source>
        <dbReference type="ARBA" id="ARBA00037847"/>
    </source>
</evidence>
<evidence type="ECO:0000256" key="12">
    <source>
        <dbReference type="ARBA" id="ARBA00025614"/>
    </source>
</evidence>
<dbReference type="Proteomes" id="UP001319867">
    <property type="component" value="Chromosome"/>
</dbReference>
<dbReference type="Gene3D" id="1.20.5.620">
    <property type="entry name" value="F1F0 ATP synthase subunit B, membrane domain"/>
    <property type="match status" value="1"/>
</dbReference>
<keyword evidence="19" id="KW-1185">Reference proteome</keyword>
<protein>
    <recommendedName>
        <fullName evidence="15">ATP synthase subunit b</fullName>
    </recommendedName>
    <alternativeName>
        <fullName evidence="15">ATP synthase F(0) sector subunit b</fullName>
    </alternativeName>
    <alternativeName>
        <fullName evidence="15">ATPase subunit I</fullName>
    </alternativeName>
    <alternativeName>
        <fullName evidence="15">F-type ATPase subunit b</fullName>
        <shortName evidence="15">F-ATPase subunit b</shortName>
    </alternativeName>
</protein>
<keyword evidence="4 15" id="KW-0138">CF(0)</keyword>
<accession>A0ABM7V3Y8</accession>
<keyword evidence="5 15" id="KW-0812">Transmembrane</keyword>
<keyword evidence="10 15" id="KW-0066">ATP synthesis</keyword>
<name>A0ABM7V3Y8_9FLAO</name>
<keyword evidence="6 15" id="KW-0375">Hydrogen ion transport</keyword>
<keyword evidence="9 15" id="KW-0472">Membrane</keyword>
<evidence type="ECO:0000256" key="3">
    <source>
        <dbReference type="ARBA" id="ARBA00022475"/>
    </source>
</evidence>
<evidence type="ECO:0000256" key="4">
    <source>
        <dbReference type="ARBA" id="ARBA00022547"/>
    </source>
</evidence>
<evidence type="ECO:0000256" key="6">
    <source>
        <dbReference type="ARBA" id="ARBA00022781"/>
    </source>
</evidence>
<comment type="function">
    <text evidence="12">Component of the F(0) channel, it forms part of the peripheral stalk, linking F(1) to F(0). The b'-subunit is a diverged and duplicated form of b found in plants and photosynthetic bacteria.</text>
</comment>
<evidence type="ECO:0000256" key="13">
    <source>
        <dbReference type="ARBA" id="ARBA00026054"/>
    </source>
</evidence>
<evidence type="ECO:0000256" key="7">
    <source>
        <dbReference type="ARBA" id="ARBA00022989"/>
    </source>
</evidence>
<evidence type="ECO:0000256" key="17">
    <source>
        <dbReference type="SAM" id="Coils"/>
    </source>
</evidence>
<dbReference type="EMBL" id="AP025184">
    <property type="protein sequence ID" value="BDB54235.1"/>
    <property type="molecule type" value="Genomic_DNA"/>
</dbReference>
<feature type="transmembrane region" description="Helical" evidence="15">
    <location>
        <begin position="12"/>
        <end position="32"/>
    </location>
</feature>
<dbReference type="InterPro" id="IPR005864">
    <property type="entry name" value="ATP_synth_F0_bsu_bac"/>
</dbReference>
<evidence type="ECO:0000256" key="15">
    <source>
        <dbReference type="HAMAP-Rule" id="MF_01398"/>
    </source>
</evidence>
<comment type="similarity">
    <text evidence="1 15 16">Belongs to the ATPase B chain family.</text>
</comment>
<keyword evidence="2 15" id="KW-0813">Transport</keyword>
<organism evidence="18 19">
    <name type="scientific">Flavobacterium ammoniigenes</name>
    <dbReference type="NCBI Taxonomy" id="1751095"/>
    <lineage>
        <taxon>Bacteria</taxon>
        <taxon>Pseudomonadati</taxon>
        <taxon>Bacteroidota</taxon>
        <taxon>Flavobacteriia</taxon>
        <taxon>Flavobacteriales</taxon>
        <taxon>Flavobacteriaceae</taxon>
        <taxon>Flavobacterium</taxon>
    </lineage>
</organism>
<comment type="subunit">
    <text evidence="15">F-type ATPases have 2 components, F(1) - the catalytic core - and F(0) - the membrane proton channel. F(1) has five subunits: alpha(3), beta(3), gamma(1), delta(1), epsilon(1). F(0) has three main subunits: a(1), b(2) and c(10-14). The alpha and beta chains form an alternating ring which encloses part of the gamma chain. F(1) is attached to F(0) by a central stalk formed by the gamma and epsilon chains, while a peripheral stalk is formed by the delta and b chains.</text>
</comment>
<evidence type="ECO:0000256" key="2">
    <source>
        <dbReference type="ARBA" id="ARBA00022448"/>
    </source>
</evidence>
<gene>
    <name evidence="15 18" type="primary">atpF</name>
    <name evidence="18" type="ORF">GENT5_05400</name>
</gene>
<evidence type="ECO:0000256" key="11">
    <source>
        <dbReference type="ARBA" id="ARBA00025198"/>
    </source>
</evidence>
<dbReference type="NCBIfam" id="NF011041">
    <property type="entry name" value="PRK14471.1"/>
    <property type="match status" value="1"/>
</dbReference>
<proteinExistence type="inferred from homology"/>
<keyword evidence="3 15" id="KW-1003">Cell membrane</keyword>
<dbReference type="NCBIfam" id="TIGR01144">
    <property type="entry name" value="ATP_synt_b"/>
    <property type="match status" value="1"/>
</dbReference>
<evidence type="ECO:0000313" key="18">
    <source>
        <dbReference type="EMBL" id="BDB54235.1"/>
    </source>
</evidence>
<comment type="subcellular location">
    <subcellularLocation>
        <location evidence="15">Cell membrane</location>
        <topology evidence="15">Single-pass membrane protein</topology>
    </subcellularLocation>
    <subcellularLocation>
        <location evidence="14">Endomembrane system</location>
        <topology evidence="14">Single-pass membrane protein</topology>
    </subcellularLocation>
</comment>
<dbReference type="PANTHER" id="PTHR33445:SF1">
    <property type="entry name" value="ATP SYNTHASE SUBUNIT B"/>
    <property type="match status" value="1"/>
</dbReference>
<evidence type="ECO:0000256" key="10">
    <source>
        <dbReference type="ARBA" id="ARBA00023310"/>
    </source>
</evidence>
<comment type="subunit">
    <text evidence="13">F-type ATPases have 2 components, F(1) - the catalytic core - and F(0) - the membrane proton channel. F(1) has five subunits: alpha(3), beta(3), gamma(1), delta(1), epsilon(1). F(0) has four main subunits: a(1), b(2) and c(10-14). The alpha and beta chains form an alternating ring which encloses part of the gamma chain. F(1) is attached to F(0) by a central stalk formed by the gamma and epsilon chains, while a peripheral stalk is formed by the delta and b chains.</text>
</comment>
<dbReference type="InterPro" id="IPR050059">
    <property type="entry name" value="ATP_synthase_B_chain"/>
</dbReference>
<dbReference type="RefSeq" id="WP_229317980.1">
    <property type="nucleotide sequence ID" value="NZ_AP025184.1"/>
</dbReference>
<sequence length="166" mass="18753">MEKLINDFSFGLFIWQVVIFVGLIFLLKKFAWKPILDAVNEREQGIKNALESAESARNEMQNLQADNQRILQEARAERDAMLKDAREMKEKMVADAKNEAQEQGQKMIDQAKAAIESEKNAAMADLKSQVATLSLSIAEKILKDELSNKESQTKLVDQLLGDVKLN</sequence>
<feature type="coiled-coil region" evidence="17">
    <location>
        <begin position="36"/>
        <end position="106"/>
    </location>
</feature>
<evidence type="ECO:0000256" key="1">
    <source>
        <dbReference type="ARBA" id="ARBA00005513"/>
    </source>
</evidence>